<dbReference type="InterPro" id="IPR001480">
    <property type="entry name" value="Bulb-type_lectin_dom"/>
</dbReference>
<feature type="compositionally biased region" description="Low complexity" evidence="1">
    <location>
        <begin position="237"/>
        <end position="258"/>
    </location>
</feature>
<gene>
    <name evidence="3" type="ORF">HF200_17080</name>
</gene>
<feature type="compositionally biased region" description="Low complexity" evidence="1">
    <location>
        <begin position="43"/>
        <end position="56"/>
    </location>
</feature>
<feature type="compositionally biased region" description="Low complexity" evidence="1">
    <location>
        <begin position="130"/>
        <end position="148"/>
    </location>
</feature>
<feature type="region of interest" description="Disordered" evidence="1">
    <location>
        <begin position="1"/>
        <end position="174"/>
    </location>
</feature>
<feature type="region of interest" description="Disordered" evidence="1">
    <location>
        <begin position="236"/>
        <end position="293"/>
    </location>
</feature>
<dbReference type="Gene3D" id="2.90.10.10">
    <property type="entry name" value="Bulb-type lectin domain"/>
    <property type="match status" value="2"/>
</dbReference>
<reference evidence="3 4" key="1">
    <citation type="submission" date="2020-04" db="EMBL/GenBank/DDBJ databases">
        <title>Genome sequence of Streptomyces galbus strain I339.</title>
        <authorList>
            <person name="Silva E.A.N."/>
            <person name="Merces M."/>
            <person name="Castelo Branco A.P.O.T."/>
            <person name="Vasconcelos P.C."/>
            <person name="Costa N.P."/>
            <person name="Marinho G.C.S."/>
            <person name="Oliveira C.J.B."/>
            <person name="Araujo D."/>
            <person name="Rodrigues Junior V.S."/>
            <person name="Almeida R."/>
            <person name="Silva Filho U.R."/>
            <person name="Andrade A.S.A."/>
            <person name="Cibulski S.P."/>
        </authorList>
    </citation>
    <scope>NUCLEOTIDE SEQUENCE [LARGE SCALE GENOMIC DNA]</scope>
    <source>
        <strain evidence="3 4">I339</strain>
    </source>
</reference>
<feature type="domain" description="Bulb-type lectin" evidence="2">
    <location>
        <begin position="291"/>
        <end position="394"/>
    </location>
</feature>
<sequence>MSPQQHTPGARAEKAGHSGEAEAGRPSGSSATGAQEPNPAPAPAAQTGAAPTGDPASPAPETARAPVADPAEEATSGPEAGPDAASAPAPTGSAAGTSTPASASTSEPASASTSAPAATTRAPEAPPGPETANAATATTSSASQEPATRIGVAAAVATVPPNSRSGTGVDAGRPRKPVLAGAAVVGAVLIAVPLALAGGAHDKDGDKPSTTVAAQGADTVLQPESAPAALDDYVAEKPTASPSAKKPSKSAAPVAAAPQPVPPAPKPSSSPTRSAKPKPKPKPAPKPNWSTETVSAVSVLEGNQAWTTNRIRMVMQTDGNLVVYNELDKPIWASMTFGQNHRAIFQSDGNLVIHNGDDRPIWASKSHGHEGAQLVLRADAKVVIVYNGQVIWST</sequence>
<name>A0ABX1IPA3_STRGB</name>
<feature type="compositionally biased region" description="Basic and acidic residues" evidence="1">
    <location>
        <begin position="11"/>
        <end position="23"/>
    </location>
</feature>
<feature type="compositionally biased region" description="Pro residues" evidence="1">
    <location>
        <begin position="259"/>
        <end position="268"/>
    </location>
</feature>
<proteinExistence type="predicted"/>
<dbReference type="SMART" id="SM00108">
    <property type="entry name" value="B_lectin"/>
    <property type="match status" value="1"/>
</dbReference>
<organism evidence="3 4">
    <name type="scientific">Streptomyces galbus</name>
    <dbReference type="NCBI Taxonomy" id="33898"/>
    <lineage>
        <taxon>Bacteria</taxon>
        <taxon>Bacillati</taxon>
        <taxon>Actinomycetota</taxon>
        <taxon>Actinomycetes</taxon>
        <taxon>Kitasatosporales</taxon>
        <taxon>Streptomycetaceae</taxon>
        <taxon>Streptomyces</taxon>
    </lineage>
</organism>
<dbReference type="EMBL" id="JAAXMD010000148">
    <property type="protein sequence ID" value="NKQ26096.1"/>
    <property type="molecule type" value="Genomic_DNA"/>
</dbReference>
<accession>A0ABX1IPA3</accession>
<keyword evidence="4" id="KW-1185">Reference proteome</keyword>
<dbReference type="Proteomes" id="UP000744032">
    <property type="component" value="Unassembled WGS sequence"/>
</dbReference>
<evidence type="ECO:0000256" key="1">
    <source>
        <dbReference type="SAM" id="MobiDB-lite"/>
    </source>
</evidence>
<dbReference type="SUPFAM" id="SSF51110">
    <property type="entry name" value="alpha-D-mannose-specific plant lectins"/>
    <property type="match status" value="1"/>
</dbReference>
<dbReference type="InterPro" id="IPR036426">
    <property type="entry name" value="Bulb-type_lectin_dom_sf"/>
</dbReference>
<protein>
    <submittedName>
        <fullName evidence="3">Mannose-binding protein</fullName>
    </submittedName>
</protein>
<evidence type="ECO:0000313" key="3">
    <source>
        <dbReference type="EMBL" id="NKQ26096.1"/>
    </source>
</evidence>
<evidence type="ECO:0000313" key="4">
    <source>
        <dbReference type="Proteomes" id="UP000744032"/>
    </source>
</evidence>
<dbReference type="RefSeq" id="WP_168374266.1">
    <property type="nucleotide sequence ID" value="NZ_JAAXMD010000148.1"/>
</dbReference>
<comment type="caution">
    <text evidence="3">The sequence shown here is derived from an EMBL/GenBank/DDBJ whole genome shotgun (WGS) entry which is preliminary data.</text>
</comment>
<dbReference type="PROSITE" id="PS50927">
    <property type="entry name" value="BULB_LECTIN"/>
    <property type="match status" value="1"/>
</dbReference>
<feature type="compositionally biased region" description="Low complexity" evidence="1">
    <location>
        <begin position="76"/>
        <end position="123"/>
    </location>
</feature>
<evidence type="ECO:0000259" key="2">
    <source>
        <dbReference type="PROSITE" id="PS50927"/>
    </source>
</evidence>
<dbReference type="CDD" id="cd00028">
    <property type="entry name" value="B_lectin"/>
    <property type="match status" value="1"/>
</dbReference>